<evidence type="ECO:0000313" key="7">
    <source>
        <dbReference type="Proteomes" id="UP000014074"/>
    </source>
</evidence>
<feature type="domain" description="3-hydroxyacyl-CoA dehydrogenase C-terminal" evidence="4">
    <location>
        <begin position="168"/>
        <end position="263"/>
    </location>
</feature>
<proteinExistence type="inferred from homology"/>
<dbReference type="Pfam" id="PF02737">
    <property type="entry name" value="3HCDH_N"/>
    <property type="match status" value="1"/>
</dbReference>
<feature type="site" description="Important for catalytic activity" evidence="3">
    <location>
        <position position="120"/>
    </location>
</feature>
<feature type="domain" description="3-hydroxyacyl-CoA dehydrogenase NAD binding" evidence="5">
    <location>
        <begin position="3"/>
        <end position="160"/>
    </location>
</feature>
<comment type="similarity">
    <text evidence="1">Belongs to the 3-hydroxyacyl-CoA dehydrogenase family.</text>
</comment>
<dbReference type="SUPFAM" id="SSF48179">
    <property type="entry name" value="6-phosphogluconate dehydrogenase C-terminal domain-like"/>
    <property type="match status" value="1"/>
</dbReference>
<reference evidence="7" key="1">
    <citation type="journal article" date="2013" name="Genome Announc.">
        <title>Draft genome sequence of the ascomycete Phaeoacremonium aleophilum strain UCR-PA7, a causal agent of the esca disease complex in grapevines.</title>
        <authorList>
            <person name="Blanco-Ulate B."/>
            <person name="Rolshausen P."/>
            <person name="Cantu D."/>
        </authorList>
    </citation>
    <scope>NUCLEOTIDE SEQUENCE [LARGE SCALE GENOMIC DNA]</scope>
    <source>
        <strain evidence="7">UCR-PA7</strain>
    </source>
</reference>
<dbReference type="Gene3D" id="1.10.1040.10">
    <property type="entry name" value="N-(1-d-carboxylethyl)-l-norvaline Dehydrogenase, domain 2"/>
    <property type="match status" value="1"/>
</dbReference>
<evidence type="ECO:0000313" key="6">
    <source>
        <dbReference type="EMBL" id="EON97677.1"/>
    </source>
</evidence>
<dbReference type="InterPro" id="IPR006176">
    <property type="entry name" value="3-OHacyl-CoA_DH_NAD-bd"/>
</dbReference>
<dbReference type="PANTHER" id="PTHR48075:SF3">
    <property type="entry name" value="3-HYDROXYACYL-COA DEHYDROGENASE"/>
    <property type="match status" value="1"/>
</dbReference>
<dbReference type="Gene3D" id="3.40.50.720">
    <property type="entry name" value="NAD(P)-binding Rossmann-like Domain"/>
    <property type="match status" value="1"/>
</dbReference>
<dbReference type="InterPro" id="IPR036291">
    <property type="entry name" value="NAD(P)-bd_dom_sf"/>
</dbReference>
<dbReference type="Proteomes" id="UP000014074">
    <property type="component" value="Unassembled WGS sequence"/>
</dbReference>
<protein>
    <submittedName>
        <fullName evidence="6">Putative 3-hydroxyacyl-dehydrogenase protein</fullName>
    </submittedName>
</protein>
<keyword evidence="7" id="KW-1185">Reference proteome</keyword>
<dbReference type="PANTHER" id="PTHR48075">
    <property type="entry name" value="3-HYDROXYACYL-COA DEHYDROGENASE FAMILY PROTEIN"/>
    <property type="match status" value="1"/>
</dbReference>
<evidence type="ECO:0000259" key="4">
    <source>
        <dbReference type="Pfam" id="PF00725"/>
    </source>
</evidence>
<keyword evidence="2" id="KW-0560">Oxidoreductase</keyword>
<organism evidence="6 7">
    <name type="scientific">Phaeoacremonium minimum (strain UCR-PA7)</name>
    <name type="common">Esca disease fungus</name>
    <name type="synonym">Togninia minima</name>
    <dbReference type="NCBI Taxonomy" id="1286976"/>
    <lineage>
        <taxon>Eukaryota</taxon>
        <taxon>Fungi</taxon>
        <taxon>Dikarya</taxon>
        <taxon>Ascomycota</taxon>
        <taxon>Pezizomycotina</taxon>
        <taxon>Sordariomycetes</taxon>
        <taxon>Sordariomycetidae</taxon>
        <taxon>Togniniales</taxon>
        <taxon>Togniniaceae</taxon>
        <taxon>Phaeoacremonium</taxon>
    </lineage>
</organism>
<dbReference type="Pfam" id="PF00725">
    <property type="entry name" value="3HCDH"/>
    <property type="match status" value="1"/>
</dbReference>
<dbReference type="InterPro" id="IPR006108">
    <property type="entry name" value="3HC_DH_C"/>
</dbReference>
<dbReference type="InterPro" id="IPR008927">
    <property type="entry name" value="6-PGluconate_DH-like_C_sf"/>
</dbReference>
<dbReference type="InterPro" id="IPR022694">
    <property type="entry name" value="3-OHacyl-CoA_DH"/>
</dbReference>
<evidence type="ECO:0000256" key="3">
    <source>
        <dbReference type="PIRSR" id="PIRSR000105-1"/>
    </source>
</evidence>
<dbReference type="InterPro" id="IPR013328">
    <property type="entry name" value="6PGD_dom2"/>
</dbReference>
<dbReference type="eggNOG" id="KOG2304">
    <property type="taxonomic scope" value="Eukaryota"/>
</dbReference>
<dbReference type="HOGENOM" id="CLU_009834_2_0_1"/>
<name>R8BEF6_PHAM7</name>
<accession>R8BEF6</accession>
<dbReference type="PIRSF" id="PIRSF000105">
    <property type="entry name" value="HCDH"/>
    <property type="match status" value="1"/>
</dbReference>
<evidence type="ECO:0000256" key="1">
    <source>
        <dbReference type="ARBA" id="ARBA00009463"/>
    </source>
</evidence>
<dbReference type="OrthoDB" id="5958943at2759"/>
<dbReference type="GeneID" id="19327733"/>
<dbReference type="SUPFAM" id="SSF51735">
    <property type="entry name" value="NAD(P)-binding Rossmann-fold domains"/>
    <property type="match status" value="1"/>
</dbReference>
<dbReference type="KEGG" id="tmn:UCRPA7_7015"/>
<dbReference type="GO" id="GO:0006631">
    <property type="term" value="P:fatty acid metabolic process"/>
    <property type="evidence" value="ECO:0007669"/>
    <property type="project" value="InterPro"/>
</dbReference>
<evidence type="ECO:0000256" key="2">
    <source>
        <dbReference type="ARBA" id="ARBA00023002"/>
    </source>
</evidence>
<dbReference type="RefSeq" id="XP_007917741.1">
    <property type="nucleotide sequence ID" value="XM_007919550.1"/>
</dbReference>
<dbReference type="EMBL" id="KB933264">
    <property type="protein sequence ID" value="EON97677.1"/>
    <property type="molecule type" value="Genomic_DNA"/>
</dbReference>
<dbReference type="AlphaFoldDB" id="R8BEF6"/>
<evidence type="ECO:0000259" key="5">
    <source>
        <dbReference type="Pfam" id="PF02737"/>
    </source>
</evidence>
<gene>
    <name evidence="6" type="ORF">UCRPA7_7015</name>
</gene>
<dbReference type="GO" id="GO:0070403">
    <property type="term" value="F:NAD+ binding"/>
    <property type="evidence" value="ECO:0007669"/>
    <property type="project" value="InterPro"/>
</dbReference>
<dbReference type="GO" id="GO:0016616">
    <property type="term" value="F:oxidoreductase activity, acting on the CH-OH group of donors, NAD or NADP as acceptor"/>
    <property type="evidence" value="ECO:0007669"/>
    <property type="project" value="InterPro"/>
</dbReference>
<sequence>MWASTSRPVVLYDESPEVLTSAIQYISDTLGSYCFEQSTHPGHVGTSDSLTSACSSQPWMVIEALPEELDVKRKVLAEVESLVTEDCILASNSSSFRTAEMLATPDKPGVKDASRLLNTHHYIPPRNRMVELMSSGSTAETIFPFLSAQMTSVGLRPMVLPNHVQSTGLVFNRIWAAIKRETLAVLEEGVSKPADVDELFRDFFHAEKGPCEKMDEIGLDTIHKVEAHYLEQKPELHSENQLEWLGKKYMDKRNLGEKSGNGLFSAEERTELAARRAREKRKIVEESRGA</sequence>